<name>A0ACA9PT34_9GLOM</name>
<feature type="non-terminal residue" evidence="1">
    <location>
        <position position="46"/>
    </location>
</feature>
<keyword evidence="2" id="KW-1185">Reference proteome</keyword>
<reference evidence="1" key="1">
    <citation type="submission" date="2021-06" db="EMBL/GenBank/DDBJ databases">
        <authorList>
            <person name="Kallberg Y."/>
            <person name="Tangrot J."/>
            <person name="Rosling A."/>
        </authorList>
    </citation>
    <scope>NUCLEOTIDE SEQUENCE</scope>
    <source>
        <strain evidence="1">MA461A</strain>
    </source>
</reference>
<dbReference type="Proteomes" id="UP000789920">
    <property type="component" value="Unassembled WGS sequence"/>
</dbReference>
<evidence type="ECO:0000313" key="1">
    <source>
        <dbReference type="EMBL" id="CAG8721039.1"/>
    </source>
</evidence>
<dbReference type="EMBL" id="CAJVQC010023150">
    <property type="protein sequence ID" value="CAG8721039.1"/>
    <property type="molecule type" value="Genomic_DNA"/>
</dbReference>
<evidence type="ECO:0000313" key="2">
    <source>
        <dbReference type="Proteomes" id="UP000789920"/>
    </source>
</evidence>
<protein>
    <submittedName>
        <fullName evidence="1">24335_t:CDS:1</fullName>
    </submittedName>
</protein>
<organism evidence="1 2">
    <name type="scientific">Racocetra persica</name>
    <dbReference type="NCBI Taxonomy" id="160502"/>
    <lineage>
        <taxon>Eukaryota</taxon>
        <taxon>Fungi</taxon>
        <taxon>Fungi incertae sedis</taxon>
        <taxon>Mucoromycota</taxon>
        <taxon>Glomeromycotina</taxon>
        <taxon>Glomeromycetes</taxon>
        <taxon>Diversisporales</taxon>
        <taxon>Gigasporaceae</taxon>
        <taxon>Racocetra</taxon>
    </lineage>
</organism>
<proteinExistence type="predicted"/>
<gene>
    <name evidence="1" type="ORF">RPERSI_LOCUS11298</name>
</gene>
<sequence>MYDPYILSKRGDPHQLNSFYIFQVVAKLVGLVVNFLGSHATLVDVL</sequence>
<accession>A0ACA9PT34</accession>
<comment type="caution">
    <text evidence="1">The sequence shown here is derived from an EMBL/GenBank/DDBJ whole genome shotgun (WGS) entry which is preliminary data.</text>
</comment>